<keyword evidence="4" id="KW-1185">Reference proteome</keyword>
<keyword evidence="2" id="KW-0732">Signal</keyword>
<dbReference type="PaxDb" id="246200-SPO2856"/>
<reference evidence="3 4" key="2">
    <citation type="journal article" date="2014" name="Stand. Genomic Sci.">
        <title>An updated genome annotation for the model marine bacterium Ruegeria pomeroyi DSS-3.</title>
        <authorList>
            <person name="Rivers A.R."/>
            <person name="Smith C.B."/>
            <person name="Moran M.A."/>
        </authorList>
    </citation>
    <scope>GENOME REANNOTATION</scope>
    <source>
        <strain evidence="4">ATCC 700808 / DSM 15171 / DSS-3</strain>
    </source>
</reference>
<sequence>MAYHAAMIRLAALFVSMCLALPLAAQEEEPPTPETARRNAADAISEKLANPANPGQARVSRLIKDGETIRLCATSDARNARGTYIGRDYWEVTLSSDGKTVLRTRNVTGLLSHCYGAEYKPFKEMLEE</sequence>
<evidence type="ECO:0000256" key="1">
    <source>
        <dbReference type="SAM" id="MobiDB-lite"/>
    </source>
</evidence>
<proteinExistence type="predicted"/>
<dbReference type="KEGG" id="sil:SPO2856"/>
<dbReference type="HOGENOM" id="CLU_1957935_0_0_5"/>
<evidence type="ECO:0008006" key="5">
    <source>
        <dbReference type="Google" id="ProtNLM"/>
    </source>
</evidence>
<feature type="signal peptide" evidence="2">
    <location>
        <begin position="1"/>
        <end position="25"/>
    </location>
</feature>
<evidence type="ECO:0000313" key="3">
    <source>
        <dbReference type="EMBL" id="AAV96097.1"/>
    </source>
</evidence>
<organism evidence="3 4">
    <name type="scientific">Ruegeria pomeroyi (strain ATCC 700808 / DSM 15171 / DSS-3)</name>
    <name type="common">Silicibacter pomeroyi</name>
    <dbReference type="NCBI Taxonomy" id="246200"/>
    <lineage>
        <taxon>Bacteria</taxon>
        <taxon>Pseudomonadati</taxon>
        <taxon>Pseudomonadota</taxon>
        <taxon>Alphaproteobacteria</taxon>
        <taxon>Rhodobacterales</taxon>
        <taxon>Roseobacteraceae</taxon>
        <taxon>Ruegeria</taxon>
    </lineage>
</organism>
<evidence type="ECO:0000256" key="2">
    <source>
        <dbReference type="SAM" id="SignalP"/>
    </source>
</evidence>
<dbReference type="Proteomes" id="UP000001023">
    <property type="component" value="Chromosome"/>
</dbReference>
<reference evidence="3 4" key="1">
    <citation type="journal article" date="2004" name="Nature">
        <title>Genome sequence of Silicibacter pomeroyi reveals adaptations to the marine environment.</title>
        <authorList>
            <person name="Moran M.A."/>
            <person name="Buchan A."/>
            <person name="Gonzalez J.M."/>
            <person name="Heidelberg J.F."/>
            <person name="Whitman W.B."/>
            <person name="Kiene R.P."/>
            <person name="Henriksen J.R."/>
            <person name="King G.M."/>
            <person name="Belas R."/>
            <person name="Fuqua C."/>
            <person name="Brinkac L."/>
            <person name="Lewis M."/>
            <person name="Johri S."/>
            <person name="Weaver B."/>
            <person name="Pai G."/>
            <person name="Eisen J.A."/>
            <person name="Rahe E."/>
            <person name="Sheldon W.M."/>
            <person name="Ye W."/>
            <person name="Miller T.R."/>
            <person name="Carlton J."/>
            <person name="Rasko D.A."/>
            <person name="Paulsen I.T."/>
            <person name="Ren Q."/>
            <person name="Daugherty S.C."/>
            <person name="Deboy R.T."/>
            <person name="Dodson R.J."/>
            <person name="Durkin A.S."/>
            <person name="Madupu R."/>
            <person name="Nelson W.C."/>
            <person name="Sullivan S.A."/>
            <person name="Rosovitz M.J."/>
            <person name="Haft D.H."/>
            <person name="Selengut J."/>
            <person name="Ward N."/>
        </authorList>
    </citation>
    <scope>NUCLEOTIDE SEQUENCE [LARGE SCALE GENOMIC DNA]</scope>
    <source>
        <strain evidence="4">ATCC 700808 / DSM 15171 / DSS-3</strain>
    </source>
</reference>
<dbReference type="EMBL" id="CP000031">
    <property type="protein sequence ID" value="AAV96097.1"/>
    <property type="molecule type" value="Genomic_DNA"/>
</dbReference>
<protein>
    <recommendedName>
        <fullName evidence="5">Lipoprotein</fullName>
    </recommendedName>
</protein>
<feature type="region of interest" description="Disordered" evidence="1">
    <location>
        <begin position="26"/>
        <end position="59"/>
    </location>
</feature>
<gene>
    <name evidence="3" type="ordered locus">SPO2856</name>
</gene>
<dbReference type="eggNOG" id="ENOG502ZQ4S">
    <property type="taxonomic scope" value="Bacteria"/>
</dbReference>
<evidence type="ECO:0000313" key="4">
    <source>
        <dbReference type="Proteomes" id="UP000001023"/>
    </source>
</evidence>
<name>Q5LPJ2_RUEPO</name>
<accession>Q5LPJ2</accession>
<dbReference type="STRING" id="246200.SPO2856"/>
<dbReference type="AlphaFoldDB" id="Q5LPJ2"/>
<feature type="chain" id="PRO_5004259761" description="Lipoprotein" evidence="2">
    <location>
        <begin position="26"/>
        <end position="128"/>
    </location>
</feature>